<keyword evidence="4 8" id="KW-0812">Transmembrane</keyword>
<comment type="caution">
    <text evidence="9">The sequence shown here is derived from an EMBL/GenBank/DDBJ whole genome shotgun (WGS) entry which is preliminary data.</text>
</comment>
<comment type="similarity">
    <text evidence="2">Belongs to the major facilitator superfamily. TCR/Tet family.</text>
</comment>
<evidence type="ECO:0000256" key="3">
    <source>
        <dbReference type="ARBA" id="ARBA00022448"/>
    </source>
</evidence>
<keyword evidence="10" id="KW-1185">Reference proteome</keyword>
<evidence type="ECO:0000256" key="8">
    <source>
        <dbReference type="SAM" id="Phobius"/>
    </source>
</evidence>
<feature type="transmembrane region" description="Helical" evidence="8">
    <location>
        <begin position="122"/>
        <end position="140"/>
    </location>
</feature>
<feature type="transmembrane region" description="Helical" evidence="8">
    <location>
        <begin position="69"/>
        <end position="87"/>
    </location>
</feature>
<evidence type="ECO:0000256" key="7">
    <source>
        <dbReference type="SAM" id="MobiDB-lite"/>
    </source>
</evidence>
<keyword evidence="5 8" id="KW-1133">Transmembrane helix</keyword>
<name>A0ABR0BDL1_PURLI</name>
<dbReference type="PANTHER" id="PTHR23501:SF12">
    <property type="entry name" value="MAJOR FACILITATOR SUPERFAMILY (MFS) PROFILE DOMAIN-CONTAINING PROTEIN-RELATED"/>
    <property type="match status" value="1"/>
</dbReference>
<dbReference type="PANTHER" id="PTHR23501">
    <property type="entry name" value="MAJOR FACILITATOR SUPERFAMILY"/>
    <property type="match status" value="1"/>
</dbReference>
<reference evidence="9 10" key="1">
    <citation type="journal article" date="2024" name="Microbiol. Resour. Announc.">
        <title>Genome annotations for the ascomycete fungi Trichoderma harzianum, Trichoderma aggressivum, and Purpureocillium lilacinum.</title>
        <authorList>
            <person name="Beijen E.P.W."/>
            <person name="Ohm R.A."/>
        </authorList>
    </citation>
    <scope>NUCLEOTIDE SEQUENCE [LARGE SCALE GENOMIC DNA]</scope>
    <source>
        <strain evidence="9 10">CBS 150709</strain>
    </source>
</reference>
<dbReference type="SUPFAM" id="SSF103473">
    <property type="entry name" value="MFS general substrate transporter"/>
    <property type="match status" value="1"/>
</dbReference>
<gene>
    <name evidence="9" type="ORF">Purlil1_13605</name>
</gene>
<dbReference type="Gene3D" id="1.20.1250.20">
    <property type="entry name" value="MFS general substrate transporter like domains"/>
    <property type="match status" value="1"/>
</dbReference>
<evidence type="ECO:0000256" key="6">
    <source>
        <dbReference type="ARBA" id="ARBA00023136"/>
    </source>
</evidence>
<sequence>MGPSIPLKEGEKQLCDPNIPSCAESTQESTQDRTESGCGESDSIPDETPTDVYTVSNPRRHIAEWKWRGTIVVICLTSMISGIPYAVSPSPEIRRLTPLGYDVSNVATIQTRLYETLGHIELLEWISLSFSLAVFASLSLARKIVYCFDLRWVYLANLGIFFVGSALAGAAPNMAMVIIGRSIMGAGGTWRTWPSLRRQSRRRD</sequence>
<dbReference type="InterPro" id="IPR005828">
    <property type="entry name" value="MFS_sugar_transport-like"/>
</dbReference>
<proteinExistence type="inferred from homology"/>
<evidence type="ECO:0000256" key="5">
    <source>
        <dbReference type="ARBA" id="ARBA00022989"/>
    </source>
</evidence>
<organism evidence="9 10">
    <name type="scientific">Purpureocillium lilacinum</name>
    <name type="common">Paecilomyces lilacinus</name>
    <dbReference type="NCBI Taxonomy" id="33203"/>
    <lineage>
        <taxon>Eukaryota</taxon>
        <taxon>Fungi</taxon>
        <taxon>Dikarya</taxon>
        <taxon>Ascomycota</taxon>
        <taxon>Pezizomycotina</taxon>
        <taxon>Sordariomycetes</taxon>
        <taxon>Hypocreomycetidae</taxon>
        <taxon>Hypocreales</taxon>
        <taxon>Ophiocordycipitaceae</taxon>
        <taxon>Purpureocillium</taxon>
    </lineage>
</organism>
<evidence type="ECO:0000256" key="2">
    <source>
        <dbReference type="ARBA" id="ARBA00007520"/>
    </source>
</evidence>
<evidence type="ECO:0000313" key="10">
    <source>
        <dbReference type="Proteomes" id="UP001287286"/>
    </source>
</evidence>
<dbReference type="Proteomes" id="UP001287286">
    <property type="component" value="Unassembled WGS sequence"/>
</dbReference>
<protein>
    <recommendedName>
        <fullName evidence="11">Major facilitator superfamily (MFS) profile domain-containing protein</fullName>
    </recommendedName>
</protein>
<dbReference type="InterPro" id="IPR036259">
    <property type="entry name" value="MFS_trans_sf"/>
</dbReference>
<evidence type="ECO:0000313" key="9">
    <source>
        <dbReference type="EMBL" id="KAK4069999.1"/>
    </source>
</evidence>
<feature type="region of interest" description="Disordered" evidence="7">
    <location>
        <begin position="1"/>
        <end position="52"/>
    </location>
</feature>
<dbReference type="Pfam" id="PF00083">
    <property type="entry name" value="Sugar_tr"/>
    <property type="match status" value="1"/>
</dbReference>
<keyword evidence="6 8" id="KW-0472">Membrane</keyword>
<feature type="transmembrane region" description="Helical" evidence="8">
    <location>
        <begin position="152"/>
        <end position="168"/>
    </location>
</feature>
<dbReference type="EMBL" id="JAWRVI010000255">
    <property type="protein sequence ID" value="KAK4069999.1"/>
    <property type="molecule type" value="Genomic_DNA"/>
</dbReference>
<accession>A0ABR0BDL1</accession>
<evidence type="ECO:0000256" key="1">
    <source>
        <dbReference type="ARBA" id="ARBA00004141"/>
    </source>
</evidence>
<evidence type="ECO:0008006" key="11">
    <source>
        <dbReference type="Google" id="ProtNLM"/>
    </source>
</evidence>
<evidence type="ECO:0000256" key="4">
    <source>
        <dbReference type="ARBA" id="ARBA00022692"/>
    </source>
</evidence>
<comment type="subcellular location">
    <subcellularLocation>
        <location evidence="1">Membrane</location>
        <topology evidence="1">Multi-pass membrane protein</topology>
    </subcellularLocation>
</comment>
<keyword evidence="3" id="KW-0813">Transport</keyword>